<dbReference type="Pfam" id="PF04230">
    <property type="entry name" value="PS_pyruv_trans"/>
    <property type="match status" value="1"/>
</dbReference>
<keyword evidence="2" id="KW-0808">Transferase</keyword>
<feature type="domain" description="Polysaccharide pyruvyl transferase" evidence="1">
    <location>
        <begin position="14"/>
        <end position="309"/>
    </location>
</feature>
<evidence type="ECO:0000259" key="1">
    <source>
        <dbReference type="Pfam" id="PF04230"/>
    </source>
</evidence>
<dbReference type="Proteomes" id="UP001595987">
    <property type="component" value="Unassembled WGS sequence"/>
</dbReference>
<dbReference type="RefSeq" id="WP_213533192.1">
    <property type="nucleotide sequence ID" value="NZ_BOVQ01000001.1"/>
</dbReference>
<organism evidence="2 3">
    <name type="scientific">Lactococcus nasutitermitis</name>
    <dbReference type="NCBI Taxonomy" id="1652957"/>
    <lineage>
        <taxon>Bacteria</taxon>
        <taxon>Bacillati</taxon>
        <taxon>Bacillota</taxon>
        <taxon>Bacilli</taxon>
        <taxon>Lactobacillales</taxon>
        <taxon>Streptococcaceae</taxon>
        <taxon>Lactococcus</taxon>
    </lineage>
</organism>
<accession>A0ABV9JDR3</accession>
<dbReference type="InterPro" id="IPR007345">
    <property type="entry name" value="Polysacch_pyruvyl_Trfase"/>
</dbReference>
<protein>
    <submittedName>
        <fullName evidence="2">Polysaccharide pyruvyl transferase family protein</fullName>
    </submittedName>
</protein>
<dbReference type="PANTHER" id="PTHR36836">
    <property type="entry name" value="COLANIC ACID BIOSYNTHESIS PROTEIN WCAK"/>
    <property type="match status" value="1"/>
</dbReference>
<dbReference type="PANTHER" id="PTHR36836:SF1">
    <property type="entry name" value="COLANIC ACID BIOSYNTHESIS PROTEIN WCAK"/>
    <property type="match status" value="1"/>
</dbReference>
<reference evidence="3" key="1">
    <citation type="journal article" date="2019" name="Int. J. Syst. Evol. Microbiol.">
        <title>The Global Catalogue of Microorganisms (GCM) 10K type strain sequencing project: providing services to taxonomists for standard genome sequencing and annotation.</title>
        <authorList>
            <consortium name="The Broad Institute Genomics Platform"/>
            <consortium name="The Broad Institute Genome Sequencing Center for Infectious Disease"/>
            <person name="Wu L."/>
            <person name="Ma J."/>
        </authorList>
    </citation>
    <scope>NUCLEOTIDE SEQUENCE [LARGE SCALE GENOMIC DNA]</scope>
    <source>
        <strain evidence="3">CCUG 63287</strain>
    </source>
</reference>
<proteinExistence type="predicted"/>
<sequence>MNILIENAVPLNNGDAALIFSIGNQFESKGDIVYYSTFNYKRVKAKYPDKNWIKSPLMKRMITKIPGIGTIYLLCLLLINPIYRQMDAVVSAPGGYINSFYGVKKKIKLLSLFRKVLNKPIYMYSQSIGYLTNKDQEILAKSMACFELFYVRDQKSMDRIKNIGTFDNVYQTKDAAFLLPINHIKQTTRTNKIAISVREWNEKPEEIQDFKENIKNIVKYLVSQKYEITFLSTCQGEAGYPDDSIIAYEIVNELIKEDKVDGVLVDDTCYKLDELIVKLDEYEFVIGTRLHMCILSWINGIPAFNISYEDKGRECFDYLGIQEYCIEYGKSYEEINTKIQKFLVDTNLQKVFNRVLEVHDENQNFFDKMYENISLIKR</sequence>
<keyword evidence="3" id="KW-1185">Reference proteome</keyword>
<gene>
    <name evidence="2" type="ORF">ACFO26_08040</name>
</gene>
<name>A0ABV9JDR3_9LACT</name>
<dbReference type="EMBL" id="JBHSGD010000005">
    <property type="protein sequence ID" value="MFC4652860.1"/>
    <property type="molecule type" value="Genomic_DNA"/>
</dbReference>
<comment type="caution">
    <text evidence="2">The sequence shown here is derived from an EMBL/GenBank/DDBJ whole genome shotgun (WGS) entry which is preliminary data.</text>
</comment>
<evidence type="ECO:0000313" key="2">
    <source>
        <dbReference type="EMBL" id="MFC4652860.1"/>
    </source>
</evidence>
<evidence type="ECO:0000313" key="3">
    <source>
        <dbReference type="Proteomes" id="UP001595987"/>
    </source>
</evidence>
<dbReference type="GO" id="GO:0016740">
    <property type="term" value="F:transferase activity"/>
    <property type="evidence" value="ECO:0007669"/>
    <property type="project" value="UniProtKB-KW"/>
</dbReference>